<comment type="pathway">
    <text evidence="1 15">Amino-acid biosynthesis; L-lysine biosynthesis via DAP pathway; LL-2,6-diaminopimelate from (S)-tetrahydrodipicolinate (succinylase route): step 3/3.</text>
</comment>
<dbReference type="InterPro" id="IPR002933">
    <property type="entry name" value="Peptidase_M20"/>
</dbReference>
<feature type="active site" description="Proton acceptor" evidence="15">
    <location>
        <position position="148"/>
    </location>
</feature>
<keyword evidence="9 15" id="KW-0862">Zinc</keyword>
<evidence type="ECO:0000256" key="5">
    <source>
        <dbReference type="ARBA" id="ARBA00022391"/>
    </source>
</evidence>
<comment type="caution">
    <text evidence="17">The sequence shown here is derived from an EMBL/GenBank/DDBJ whole genome shotgun (WGS) entry which is preliminary data.</text>
</comment>
<evidence type="ECO:0000256" key="10">
    <source>
        <dbReference type="ARBA" id="ARBA00022915"/>
    </source>
</evidence>
<evidence type="ECO:0000256" key="8">
    <source>
        <dbReference type="ARBA" id="ARBA00022801"/>
    </source>
</evidence>
<feature type="binding site" evidence="15">
    <location>
        <position position="82"/>
    </location>
    <ligand>
        <name>Zn(2+)</name>
        <dbReference type="ChEBI" id="CHEBI:29105"/>
        <label>1</label>
    </ligand>
</feature>
<evidence type="ECO:0000256" key="15">
    <source>
        <dbReference type="HAMAP-Rule" id="MF_01690"/>
    </source>
</evidence>
<evidence type="ECO:0000313" key="17">
    <source>
        <dbReference type="EMBL" id="MES0874259.1"/>
    </source>
</evidence>
<keyword evidence="12 15" id="KW-0170">Cobalt</keyword>
<dbReference type="NCBIfam" id="TIGR01246">
    <property type="entry name" value="dapE_proteo"/>
    <property type="match status" value="1"/>
</dbReference>
<dbReference type="CDD" id="cd03891">
    <property type="entry name" value="M20_DapE_proteobac"/>
    <property type="match status" value="1"/>
</dbReference>
<comment type="function">
    <text evidence="15">Catalyzes the hydrolysis of N-succinyl-L,L-diaminopimelic acid (SDAP), forming succinate and LL-2,6-diaminopimelate (DAP), an intermediate involved in the bacterial biosynthesis of lysine and meso-diaminopimelic acid, an essential component of bacterial cell walls.</text>
</comment>
<dbReference type="Pfam" id="PF07687">
    <property type="entry name" value="M20_dimer"/>
    <property type="match status" value="1"/>
</dbReference>
<comment type="similarity">
    <text evidence="2 15">Belongs to the peptidase M20A family. DapE subfamily.</text>
</comment>
<evidence type="ECO:0000256" key="6">
    <source>
        <dbReference type="ARBA" id="ARBA00022605"/>
    </source>
</evidence>
<dbReference type="SUPFAM" id="SSF55031">
    <property type="entry name" value="Bacterial exopeptidase dimerisation domain"/>
    <property type="match status" value="1"/>
</dbReference>
<feature type="binding site" evidence="15">
    <location>
        <position position="115"/>
    </location>
    <ligand>
        <name>Zn(2+)</name>
        <dbReference type="ChEBI" id="CHEBI:29105"/>
        <label>1</label>
    </ligand>
</feature>
<dbReference type="HAMAP" id="MF_01690">
    <property type="entry name" value="DapE"/>
    <property type="match status" value="1"/>
</dbReference>
<keyword evidence="8 15" id="KW-0378">Hydrolase</keyword>
<accession>A0ABV2AAT1</accession>
<comment type="subunit">
    <text evidence="3 15">Homodimer.</text>
</comment>
<keyword evidence="10 15" id="KW-0220">Diaminopimelate biosynthesis</keyword>
<proteinExistence type="inferred from homology"/>
<evidence type="ECO:0000256" key="2">
    <source>
        <dbReference type="ARBA" id="ARBA00006746"/>
    </source>
</evidence>
<evidence type="ECO:0000256" key="7">
    <source>
        <dbReference type="ARBA" id="ARBA00022723"/>
    </source>
</evidence>
<organism evidence="17 18">
    <name type="scientific">Sinimarinibacterium thermocellulolyticum</name>
    <dbReference type="NCBI Taxonomy" id="3170016"/>
    <lineage>
        <taxon>Bacteria</taxon>
        <taxon>Pseudomonadati</taxon>
        <taxon>Pseudomonadota</taxon>
        <taxon>Gammaproteobacteria</taxon>
        <taxon>Nevskiales</taxon>
        <taxon>Nevskiaceae</taxon>
        <taxon>Sinimarinibacterium</taxon>
    </lineage>
</organism>
<keyword evidence="6 15" id="KW-0028">Amino-acid biosynthesis</keyword>
<dbReference type="InterPro" id="IPR036264">
    <property type="entry name" value="Bact_exopeptidase_dim_dom"/>
</dbReference>
<evidence type="ECO:0000256" key="9">
    <source>
        <dbReference type="ARBA" id="ARBA00022833"/>
    </source>
</evidence>
<feature type="active site" evidence="15">
    <location>
        <position position="84"/>
    </location>
</feature>
<dbReference type="SUPFAM" id="SSF53187">
    <property type="entry name" value="Zn-dependent exopeptidases"/>
    <property type="match status" value="1"/>
</dbReference>
<reference evidence="17 18" key="1">
    <citation type="submission" date="2024-06" db="EMBL/GenBank/DDBJ databases">
        <authorList>
            <person name="Li Z."/>
            <person name="Jiang Y."/>
        </authorList>
    </citation>
    <scope>NUCLEOTIDE SEQUENCE [LARGE SCALE GENOMIC DNA]</scope>
    <source>
        <strain evidence="17 18">HSW-8</strain>
    </source>
</reference>
<keyword evidence="11 15" id="KW-0457">Lysine biosynthesis</keyword>
<comment type="catalytic activity">
    <reaction evidence="14 15">
        <text>N-succinyl-(2S,6S)-2,6-diaminopimelate + H2O = (2S,6S)-2,6-diaminopimelate + succinate</text>
        <dbReference type="Rhea" id="RHEA:22608"/>
        <dbReference type="ChEBI" id="CHEBI:15377"/>
        <dbReference type="ChEBI" id="CHEBI:30031"/>
        <dbReference type="ChEBI" id="CHEBI:57609"/>
        <dbReference type="ChEBI" id="CHEBI:58087"/>
        <dbReference type="EC" id="3.5.1.18"/>
    </reaction>
</comment>
<dbReference type="EC" id="3.5.1.18" evidence="4 15"/>
<keyword evidence="7 15" id="KW-0479">Metal-binding</keyword>
<evidence type="ECO:0000256" key="12">
    <source>
        <dbReference type="ARBA" id="ARBA00023285"/>
    </source>
</evidence>
<dbReference type="GO" id="GO:0009014">
    <property type="term" value="F:succinyl-diaminopimelate desuccinylase activity"/>
    <property type="evidence" value="ECO:0007669"/>
    <property type="project" value="UniProtKB-EC"/>
</dbReference>
<feature type="binding site" evidence="15">
    <location>
        <position position="149"/>
    </location>
    <ligand>
        <name>Zn(2+)</name>
        <dbReference type="ChEBI" id="CHEBI:29105"/>
        <label>2</label>
    </ligand>
</feature>
<name>A0ABV2AAT1_9GAMM</name>
<dbReference type="RefSeq" id="WP_352889334.1">
    <property type="nucleotide sequence ID" value="NZ_JBEPIJ010000009.1"/>
</dbReference>
<dbReference type="InterPro" id="IPR005941">
    <property type="entry name" value="DapE_proteobac"/>
</dbReference>
<dbReference type="EMBL" id="JBEPIJ010000009">
    <property type="protein sequence ID" value="MES0874259.1"/>
    <property type="molecule type" value="Genomic_DNA"/>
</dbReference>
<dbReference type="PANTHER" id="PTHR43808">
    <property type="entry name" value="ACETYLORNITHINE DEACETYLASE"/>
    <property type="match status" value="1"/>
</dbReference>
<evidence type="ECO:0000259" key="16">
    <source>
        <dbReference type="Pfam" id="PF07687"/>
    </source>
</evidence>
<evidence type="ECO:0000256" key="4">
    <source>
        <dbReference type="ARBA" id="ARBA00011921"/>
    </source>
</evidence>
<keyword evidence="18" id="KW-1185">Reference proteome</keyword>
<feature type="binding site" evidence="15">
    <location>
        <position position="363"/>
    </location>
    <ligand>
        <name>Zn(2+)</name>
        <dbReference type="ChEBI" id="CHEBI:29105"/>
        <label>2</label>
    </ligand>
</feature>
<gene>
    <name evidence="15 17" type="primary">dapE</name>
    <name evidence="17" type="ORF">ABSH63_09605</name>
</gene>
<dbReference type="Gene3D" id="3.40.630.10">
    <property type="entry name" value="Zn peptidases"/>
    <property type="match status" value="2"/>
</dbReference>
<feature type="binding site" evidence="15">
    <location>
        <position position="115"/>
    </location>
    <ligand>
        <name>Zn(2+)</name>
        <dbReference type="ChEBI" id="CHEBI:29105"/>
        <label>2</label>
    </ligand>
</feature>
<evidence type="ECO:0000256" key="11">
    <source>
        <dbReference type="ARBA" id="ARBA00023154"/>
    </source>
</evidence>
<dbReference type="PANTHER" id="PTHR43808:SF31">
    <property type="entry name" value="N-ACETYL-L-CITRULLINE DEACETYLASE"/>
    <property type="match status" value="1"/>
</dbReference>
<dbReference type="NCBIfam" id="NF009557">
    <property type="entry name" value="PRK13009.1"/>
    <property type="match status" value="1"/>
</dbReference>
<feature type="domain" description="Peptidase M20 dimerisation" evidence="16">
    <location>
        <begin position="190"/>
        <end position="295"/>
    </location>
</feature>
<evidence type="ECO:0000313" key="18">
    <source>
        <dbReference type="Proteomes" id="UP001465331"/>
    </source>
</evidence>
<sequence length="389" mass="41689">MPCCATRETSDVRSETDCAVLDLTRALIARRSLTPDDAGCCALIADRLRALGFAIEYIDAGGVTNLWATLGNGGPLLVLAGHTDVVPTGPRELWTCDPFEPTIRDGVLYGRGAADMKSGLAAMVCATERLLARRRLTGTLAYLITSDEEGAARYGTRHAVAVLQSRGIRPDYAIVGEATASQRLGDRIIVGRRGSLGCNLRVLGKQGHVAYPEKADNPLHRLAPALAELVATRWDEGNAHFPPTSFQISNLHAGTGANNVIPGQADLVFNFRYCTESTADGLKARVSDILDRHGLRVEADWWHSGEPYLTAPGALIEAARAAVRDVTGLDPQLFTGGGTSDGRFIAPWGAQVVEIGPVNDSIHKIDEHVNVADLPRLSAIYEGIIDRLL</sequence>
<dbReference type="Pfam" id="PF01546">
    <property type="entry name" value="Peptidase_M20"/>
    <property type="match status" value="1"/>
</dbReference>
<evidence type="ECO:0000256" key="3">
    <source>
        <dbReference type="ARBA" id="ARBA00011738"/>
    </source>
</evidence>
<dbReference type="Proteomes" id="UP001465331">
    <property type="component" value="Unassembled WGS sequence"/>
</dbReference>
<protein>
    <recommendedName>
        <fullName evidence="5 15">Succinyl-diaminopimelate desuccinylase</fullName>
        <shortName evidence="15">SDAP desuccinylase</shortName>
        <ecNumber evidence="4 15">3.5.1.18</ecNumber>
    </recommendedName>
    <alternativeName>
        <fullName evidence="13 15">N-succinyl-LL-2,6-diaminoheptanedioate amidohydrolase</fullName>
    </alternativeName>
</protein>
<feature type="binding site" evidence="15">
    <location>
        <position position="177"/>
    </location>
    <ligand>
        <name>Zn(2+)</name>
        <dbReference type="ChEBI" id="CHEBI:29105"/>
        <label>1</label>
    </ligand>
</feature>
<comment type="cofactor">
    <cofactor evidence="15">
        <name>Zn(2+)</name>
        <dbReference type="ChEBI" id="CHEBI:29105"/>
    </cofactor>
    <cofactor evidence="15">
        <name>Co(2+)</name>
        <dbReference type="ChEBI" id="CHEBI:48828"/>
    </cofactor>
    <text evidence="15">Binds 2 Zn(2+) or Co(2+) ions per subunit.</text>
</comment>
<dbReference type="InterPro" id="IPR050072">
    <property type="entry name" value="Peptidase_M20A"/>
</dbReference>
<evidence type="ECO:0000256" key="1">
    <source>
        <dbReference type="ARBA" id="ARBA00005130"/>
    </source>
</evidence>
<evidence type="ECO:0000256" key="14">
    <source>
        <dbReference type="ARBA" id="ARBA00051301"/>
    </source>
</evidence>
<evidence type="ECO:0000256" key="13">
    <source>
        <dbReference type="ARBA" id="ARBA00031891"/>
    </source>
</evidence>
<dbReference type="InterPro" id="IPR011650">
    <property type="entry name" value="Peptidase_M20_dimer"/>
</dbReference>